<keyword evidence="4" id="KW-1185">Reference proteome</keyword>
<dbReference type="PROSITE" id="PS51199">
    <property type="entry name" value="SF4_HELICASE"/>
    <property type="match status" value="1"/>
</dbReference>
<dbReference type="InterPro" id="IPR034154">
    <property type="entry name" value="TOPRIM_DnaG/twinkle"/>
</dbReference>
<name>A0A9N8W5C5_FUNMO</name>
<dbReference type="PANTHER" id="PTHR12873:SF0">
    <property type="entry name" value="TWINKLE MTDNA HELICASE"/>
    <property type="match status" value="1"/>
</dbReference>
<evidence type="ECO:0000256" key="1">
    <source>
        <dbReference type="SAM" id="MobiDB-lite"/>
    </source>
</evidence>
<dbReference type="SUPFAM" id="SSF52540">
    <property type="entry name" value="P-loop containing nucleoside triphosphate hydrolases"/>
    <property type="match status" value="1"/>
</dbReference>
<proteinExistence type="predicted"/>
<organism evidence="3 4">
    <name type="scientific">Funneliformis mosseae</name>
    <name type="common">Endomycorrhizal fungus</name>
    <name type="synonym">Glomus mosseae</name>
    <dbReference type="NCBI Taxonomy" id="27381"/>
    <lineage>
        <taxon>Eukaryota</taxon>
        <taxon>Fungi</taxon>
        <taxon>Fungi incertae sedis</taxon>
        <taxon>Mucoromycota</taxon>
        <taxon>Glomeromycotina</taxon>
        <taxon>Glomeromycetes</taxon>
        <taxon>Glomerales</taxon>
        <taxon>Glomeraceae</taxon>
        <taxon>Funneliformis</taxon>
    </lineage>
</organism>
<dbReference type="GO" id="GO:0003697">
    <property type="term" value="F:single-stranded DNA binding"/>
    <property type="evidence" value="ECO:0007669"/>
    <property type="project" value="InterPro"/>
</dbReference>
<sequence>MSRYFLPFYNITRGSFKKTPNSLLSRNIMKSLATEVQTKSNLSRDFNRVKDSTINSNFISKYYIPKQGEVLEFLHRYLQFPKSTSDNELRRIKCPNCRQTKNKFYTAIIDLKSGIYNCKVCMKKGCWGEYMQLISKSESYNIINTTSLNMGGRSTFSRSQHEIEGFQNELLNDSDLIDKCTKKYGISLETLEAFKVGIARYHNNNPSSNVSYKTDEMCFTFPRTAPSFDELKRNDFLNTKITRIKACSIENNELVAFDPPSFVTGLFGYHLASLDSEDIILTGNEFDAMAAYQETKIPATCLPSNIYQLPLEILPLLERFSKIYLWLDDDVEGQVAAEKFAQKLGIDRCMIVSTRCGKLDGPINANQAIATGQDLKEILNRSKPLQHDQIIDFENLKDAVYREISNPNQARGIESKDLPGLNKILKGHRPGEITIFTGPTGTGKTTILSQLSLDYCKQGVSTLWGSFEIPNVRLAKKMLQQFAGKDLSKDTTEFNNLAERFQQLPMYFLKFYGSTDMSTVTDAMDHAIHAFDVQHVVIDNLQFMTADQGRYIDRWELHDRILSSLRRVATERNVHITLVVHPRKDDKNMLDVNSIFGTAKVTQEADNVIILQKVETDTGEIRLLDIKKNRFDGTLAAIQIEFDSESLKIKQTLPPKIRQRSTHSTTIHDPKLLD</sequence>
<dbReference type="InterPro" id="IPR007694">
    <property type="entry name" value="DNA_helicase_DnaB-like_C"/>
</dbReference>
<dbReference type="PANTHER" id="PTHR12873">
    <property type="entry name" value="T7-LIKE MITOCHONDRIAL DNA HELICASE"/>
    <property type="match status" value="1"/>
</dbReference>
<dbReference type="InterPro" id="IPR027417">
    <property type="entry name" value="P-loop_NTPase"/>
</dbReference>
<dbReference type="AlphaFoldDB" id="A0A9N8W5C5"/>
<dbReference type="CDD" id="cd01029">
    <property type="entry name" value="TOPRIM_primases"/>
    <property type="match status" value="1"/>
</dbReference>
<evidence type="ECO:0000313" key="4">
    <source>
        <dbReference type="Proteomes" id="UP000789375"/>
    </source>
</evidence>
<reference evidence="3" key="1">
    <citation type="submission" date="2021-06" db="EMBL/GenBank/DDBJ databases">
        <authorList>
            <person name="Kallberg Y."/>
            <person name="Tangrot J."/>
            <person name="Rosling A."/>
        </authorList>
    </citation>
    <scope>NUCLEOTIDE SEQUENCE</scope>
    <source>
        <strain evidence="3">87-6 pot B 2015</strain>
    </source>
</reference>
<dbReference type="Proteomes" id="UP000789375">
    <property type="component" value="Unassembled WGS sequence"/>
</dbReference>
<dbReference type="GO" id="GO:0005524">
    <property type="term" value="F:ATP binding"/>
    <property type="evidence" value="ECO:0007669"/>
    <property type="project" value="InterPro"/>
</dbReference>
<dbReference type="Pfam" id="PF13481">
    <property type="entry name" value="AAA_25"/>
    <property type="match status" value="1"/>
</dbReference>
<dbReference type="InterPro" id="IPR027032">
    <property type="entry name" value="Twinkle-like"/>
</dbReference>
<dbReference type="GO" id="GO:0006260">
    <property type="term" value="P:DNA replication"/>
    <property type="evidence" value="ECO:0007669"/>
    <property type="project" value="InterPro"/>
</dbReference>
<dbReference type="Gene3D" id="3.40.1360.10">
    <property type="match status" value="1"/>
</dbReference>
<dbReference type="GO" id="GO:0043139">
    <property type="term" value="F:5'-3' DNA helicase activity"/>
    <property type="evidence" value="ECO:0007669"/>
    <property type="project" value="InterPro"/>
</dbReference>
<evidence type="ECO:0000259" key="2">
    <source>
        <dbReference type="PROSITE" id="PS51199"/>
    </source>
</evidence>
<evidence type="ECO:0000313" key="3">
    <source>
        <dbReference type="EMBL" id="CAG8477840.1"/>
    </source>
</evidence>
<comment type="caution">
    <text evidence="3">The sequence shown here is derived from an EMBL/GenBank/DDBJ whole genome shotgun (WGS) entry which is preliminary data.</text>
</comment>
<dbReference type="Gene3D" id="3.40.50.300">
    <property type="entry name" value="P-loop containing nucleotide triphosphate hydrolases"/>
    <property type="match status" value="1"/>
</dbReference>
<accession>A0A9N8W5C5</accession>
<gene>
    <name evidence="3" type="ORF">FMOSSE_LOCUS2851</name>
</gene>
<protein>
    <submittedName>
        <fullName evidence="3">13463_t:CDS:1</fullName>
    </submittedName>
</protein>
<dbReference type="SUPFAM" id="SSF56731">
    <property type="entry name" value="DNA primase core"/>
    <property type="match status" value="1"/>
</dbReference>
<feature type="domain" description="SF4 helicase" evidence="2">
    <location>
        <begin position="407"/>
        <end position="656"/>
    </location>
</feature>
<dbReference type="EMBL" id="CAJVPP010000388">
    <property type="protein sequence ID" value="CAG8477840.1"/>
    <property type="molecule type" value="Genomic_DNA"/>
</dbReference>
<dbReference type="CDD" id="cd01122">
    <property type="entry name" value="Twinkle_C"/>
    <property type="match status" value="1"/>
</dbReference>
<feature type="region of interest" description="Disordered" evidence="1">
    <location>
        <begin position="653"/>
        <end position="674"/>
    </location>
</feature>